<evidence type="ECO:0000259" key="8">
    <source>
        <dbReference type="Pfam" id="PF01694"/>
    </source>
</evidence>
<dbReference type="FunFam" id="1.20.1540.10:FF:000027">
    <property type="entry name" value="Rhomboid family intramembrane serine protease"/>
    <property type="match status" value="1"/>
</dbReference>
<organism evidence="9 10">
    <name type="scientific">candidate division KD3-62 bacterium DG_56</name>
    <dbReference type="NCBI Taxonomy" id="1704032"/>
    <lineage>
        <taxon>Bacteria</taxon>
        <taxon>candidate division KD3-62</taxon>
    </lineage>
</organism>
<keyword evidence="4" id="KW-0378">Hydrolase</keyword>
<evidence type="ECO:0000313" key="9">
    <source>
        <dbReference type="EMBL" id="KPJ63650.1"/>
    </source>
</evidence>
<dbReference type="PATRIC" id="fig|1704032.3.peg.506"/>
<feature type="transmembrane region" description="Helical" evidence="7">
    <location>
        <begin position="198"/>
        <end position="217"/>
    </location>
</feature>
<feature type="transmembrane region" description="Helical" evidence="7">
    <location>
        <begin position="127"/>
        <end position="150"/>
    </location>
</feature>
<dbReference type="GO" id="GO:0016020">
    <property type="term" value="C:membrane"/>
    <property type="evidence" value="ECO:0007669"/>
    <property type="project" value="UniProtKB-SubCell"/>
</dbReference>
<evidence type="ECO:0000256" key="1">
    <source>
        <dbReference type="ARBA" id="ARBA00004141"/>
    </source>
</evidence>
<name>A0A0S7XMD5_9BACT</name>
<feature type="transmembrane region" description="Helical" evidence="7">
    <location>
        <begin position="67"/>
        <end position="89"/>
    </location>
</feature>
<comment type="subcellular location">
    <subcellularLocation>
        <location evidence="1">Membrane</location>
        <topology evidence="1">Multi-pass membrane protein</topology>
    </subcellularLocation>
</comment>
<dbReference type="Gene3D" id="1.20.1540.10">
    <property type="entry name" value="Rhomboid-like"/>
    <property type="match status" value="1"/>
</dbReference>
<proteinExistence type="inferred from homology"/>
<feature type="domain" description="Peptidase S54 rhomboid" evidence="8">
    <location>
        <begin position="66"/>
        <end position="218"/>
    </location>
</feature>
<evidence type="ECO:0000256" key="7">
    <source>
        <dbReference type="SAM" id="Phobius"/>
    </source>
</evidence>
<accession>A0A0S7XMD5</accession>
<dbReference type="InterPro" id="IPR050925">
    <property type="entry name" value="Rhomboid_protease_S54"/>
</dbReference>
<dbReference type="InterPro" id="IPR035952">
    <property type="entry name" value="Rhomboid-like_sf"/>
</dbReference>
<dbReference type="InterPro" id="IPR022764">
    <property type="entry name" value="Peptidase_S54_rhomboid_dom"/>
</dbReference>
<evidence type="ECO:0000256" key="4">
    <source>
        <dbReference type="ARBA" id="ARBA00022801"/>
    </source>
</evidence>
<evidence type="ECO:0000256" key="3">
    <source>
        <dbReference type="ARBA" id="ARBA00022692"/>
    </source>
</evidence>
<feature type="transmembrane region" description="Helical" evidence="7">
    <location>
        <begin position="12"/>
        <end position="32"/>
    </location>
</feature>
<feature type="transmembrane region" description="Helical" evidence="7">
    <location>
        <begin position="157"/>
        <end position="178"/>
    </location>
</feature>
<keyword evidence="5 7" id="KW-1133">Transmembrane helix</keyword>
<dbReference type="EMBL" id="LIZY01000070">
    <property type="protein sequence ID" value="KPJ63650.1"/>
    <property type="molecule type" value="Genomic_DNA"/>
</dbReference>
<dbReference type="SUPFAM" id="SSF144091">
    <property type="entry name" value="Rhomboid-like"/>
    <property type="match status" value="1"/>
</dbReference>
<dbReference type="PANTHER" id="PTHR43731:SF14">
    <property type="entry name" value="PRESENILIN-ASSOCIATED RHOMBOID-LIKE PROTEIN, MITOCHONDRIAL"/>
    <property type="match status" value="1"/>
</dbReference>
<comment type="similarity">
    <text evidence="2">Belongs to the peptidase S54 family.</text>
</comment>
<sequence length="236" mass="26081">MIPWRDNIPARRPPVITLLLIAANVAVFLYQFSLSVDDPVLRQFVVTWGLVPSRITEGGWAAAWPGMLTAMFLHGGWLHLIGNMWYLWLFGDNVEDVMGPFRYIVFYLLGGIAAGLAQYAIAPDSNVPMVGASGAIAAVLGAYLLTFWYARVATLVIVFYFIQLIELPAVIVLGGWFLMQLASGVASLGVRTADVGGVAFWAHIGGFVFGMVAVRLFRKHPPPRPGPIRRYRWTPY</sequence>
<keyword evidence="6 7" id="KW-0472">Membrane</keyword>
<evidence type="ECO:0000256" key="2">
    <source>
        <dbReference type="ARBA" id="ARBA00009045"/>
    </source>
</evidence>
<dbReference type="GO" id="GO:0004252">
    <property type="term" value="F:serine-type endopeptidase activity"/>
    <property type="evidence" value="ECO:0007669"/>
    <property type="project" value="InterPro"/>
</dbReference>
<evidence type="ECO:0000256" key="5">
    <source>
        <dbReference type="ARBA" id="ARBA00022989"/>
    </source>
</evidence>
<dbReference type="PANTHER" id="PTHR43731">
    <property type="entry name" value="RHOMBOID PROTEASE"/>
    <property type="match status" value="1"/>
</dbReference>
<keyword evidence="3 7" id="KW-0812">Transmembrane</keyword>
<evidence type="ECO:0000256" key="6">
    <source>
        <dbReference type="ARBA" id="ARBA00023136"/>
    </source>
</evidence>
<dbReference type="Proteomes" id="UP000052020">
    <property type="component" value="Unassembled WGS sequence"/>
</dbReference>
<evidence type="ECO:0000313" key="10">
    <source>
        <dbReference type="Proteomes" id="UP000052020"/>
    </source>
</evidence>
<dbReference type="AlphaFoldDB" id="A0A0S7XMD5"/>
<reference evidence="9 10" key="1">
    <citation type="journal article" date="2015" name="Microbiome">
        <title>Genomic resolution of linkages in carbon, nitrogen, and sulfur cycling among widespread estuary sediment bacteria.</title>
        <authorList>
            <person name="Baker B.J."/>
            <person name="Lazar C.S."/>
            <person name="Teske A.P."/>
            <person name="Dick G.J."/>
        </authorList>
    </citation>
    <scope>NUCLEOTIDE SEQUENCE [LARGE SCALE GENOMIC DNA]</scope>
    <source>
        <strain evidence="9">DG_56</strain>
    </source>
</reference>
<dbReference type="Pfam" id="PF01694">
    <property type="entry name" value="Rhomboid"/>
    <property type="match status" value="1"/>
</dbReference>
<protein>
    <recommendedName>
        <fullName evidence="8">Peptidase S54 rhomboid domain-containing protein</fullName>
    </recommendedName>
</protein>
<comment type="caution">
    <text evidence="9">The sequence shown here is derived from an EMBL/GenBank/DDBJ whole genome shotgun (WGS) entry which is preliminary data.</text>
</comment>
<gene>
    <name evidence="9" type="ORF">AMK68_03400</name>
</gene>
<feature type="transmembrane region" description="Helical" evidence="7">
    <location>
        <begin position="101"/>
        <end position="121"/>
    </location>
</feature>